<evidence type="ECO:0000313" key="3">
    <source>
        <dbReference type="Proteomes" id="UP000001964"/>
    </source>
</evidence>
<dbReference type="SUPFAM" id="SSF52096">
    <property type="entry name" value="ClpP/crotonase"/>
    <property type="match status" value="1"/>
</dbReference>
<dbReference type="GO" id="GO:0004300">
    <property type="term" value="F:enoyl-CoA hydratase activity"/>
    <property type="evidence" value="ECO:0007669"/>
    <property type="project" value="UniProtKB-EC"/>
</dbReference>
<dbReference type="CDD" id="cd06558">
    <property type="entry name" value="crotonase-like"/>
    <property type="match status" value="1"/>
</dbReference>
<organism evidence="2 3">
    <name type="scientific">Maricaulis maris (strain MCS10)</name>
    <name type="common">Caulobacter maris</name>
    <dbReference type="NCBI Taxonomy" id="394221"/>
    <lineage>
        <taxon>Bacteria</taxon>
        <taxon>Pseudomonadati</taxon>
        <taxon>Pseudomonadota</taxon>
        <taxon>Alphaproteobacteria</taxon>
        <taxon>Maricaulales</taxon>
        <taxon>Maricaulaceae</taxon>
        <taxon>Maricaulis</taxon>
    </lineage>
</organism>
<dbReference type="NCBIfam" id="NF006109">
    <property type="entry name" value="PRK08260.1"/>
    <property type="match status" value="1"/>
</dbReference>
<proteinExistence type="inferred from homology"/>
<dbReference type="InterPro" id="IPR001753">
    <property type="entry name" value="Enoyl-CoA_hydra/iso"/>
</dbReference>
<dbReference type="EC" id="4.2.1.17" evidence="2"/>
<dbReference type="HOGENOM" id="CLU_009834_7_2_5"/>
<dbReference type="STRING" id="394221.Mmar10_0752"/>
<dbReference type="AlphaFoldDB" id="Q0ARP2"/>
<dbReference type="EMBL" id="CP000449">
    <property type="protein sequence ID" value="ABI65045.1"/>
    <property type="molecule type" value="Genomic_DNA"/>
</dbReference>
<gene>
    <name evidence="2" type="ordered locus">Mmar10_0752</name>
</gene>
<dbReference type="eggNOG" id="COG1024">
    <property type="taxonomic scope" value="Bacteria"/>
</dbReference>
<dbReference type="PANTHER" id="PTHR43684:SF4">
    <property type="entry name" value="ENOYL-COA HYDRATASE_ISOMERASE FAMILY PROTEIN (AFU_ORTHOLOGUE AFUA_1G01890)"/>
    <property type="match status" value="1"/>
</dbReference>
<evidence type="ECO:0000256" key="1">
    <source>
        <dbReference type="ARBA" id="ARBA00005254"/>
    </source>
</evidence>
<dbReference type="PANTHER" id="PTHR43684">
    <property type="match status" value="1"/>
</dbReference>
<keyword evidence="2" id="KW-0456">Lyase</keyword>
<dbReference type="InterPro" id="IPR029045">
    <property type="entry name" value="ClpP/crotonase-like_dom_sf"/>
</dbReference>
<dbReference type="Pfam" id="PF00378">
    <property type="entry name" value="ECH_1"/>
    <property type="match status" value="1"/>
</dbReference>
<accession>Q0ARP2</accession>
<name>Q0ARP2_MARMM</name>
<protein>
    <submittedName>
        <fullName evidence="2">Enoyl-CoA hydratase</fullName>
        <ecNumber evidence="2">4.2.1.17</ecNumber>
    </submittedName>
</protein>
<evidence type="ECO:0000313" key="2">
    <source>
        <dbReference type="EMBL" id="ABI65045.1"/>
    </source>
</evidence>
<sequence>MRGNALPYDTIKYAVEDQVATITLNRPHRLNAFTYEMGDEIIAALDLADADDDVKAIIFTGESPAFCAGADLSTGAETFNMVAQARESGEFDETDPKWRDKGGLLNLRIWNTLKPVIGAINGAAVGIGATMILPMDIRLASMDAKFAYPFAKRGIVWDGCASWFLPRVVGISTAMDWGLTGRTFSAAEAFEAGLVARVVPAEDLMAEARERARMIAERCAPVSVAMMRRMAWRMQGAAHPMEAHRVESLGILHAGMGDDAKEGVMSFLEKRAPDFPMKVSSDLPPWHPWWDAAEDEYC</sequence>
<dbReference type="Proteomes" id="UP000001964">
    <property type="component" value="Chromosome"/>
</dbReference>
<dbReference type="Gene3D" id="3.90.226.10">
    <property type="entry name" value="2-enoyl-CoA Hydratase, Chain A, domain 1"/>
    <property type="match status" value="1"/>
</dbReference>
<dbReference type="InterPro" id="IPR051053">
    <property type="entry name" value="ECH/Chromodomain_protein"/>
</dbReference>
<reference evidence="2 3" key="1">
    <citation type="submission" date="2006-08" db="EMBL/GenBank/DDBJ databases">
        <title>Complete sequence of Maricaulis maris MCS10.</title>
        <authorList>
            <consortium name="US DOE Joint Genome Institute"/>
            <person name="Copeland A."/>
            <person name="Lucas S."/>
            <person name="Lapidus A."/>
            <person name="Barry K."/>
            <person name="Detter J.C."/>
            <person name="Glavina del Rio T."/>
            <person name="Hammon N."/>
            <person name="Israni S."/>
            <person name="Dalin E."/>
            <person name="Tice H."/>
            <person name="Pitluck S."/>
            <person name="Saunders E."/>
            <person name="Brettin T."/>
            <person name="Bruce D."/>
            <person name="Han C."/>
            <person name="Tapia R."/>
            <person name="Gilna P."/>
            <person name="Schmutz J."/>
            <person name="Larimer F."/>
            <person name="Land M."/>
            <person name="Hauser L."/>
            <person name="Kyrpides N."/>
            <person name="Mikhailova N."/>
            <person name="Viollier P."/>
            <person name="Stephens C."/>
            <person name="Richardson P."/>
        </authorList>
    </citation>
    <scope>NUCLEOTIDE SEQUENCE [LARGE SCALE GENOMIC DNA]</scope>
    <source>
        <strain evidence="2 3">MCS10</strain>
    </source>
</reference>
<comment type="similarity">
    <text evidence="1">Belongs to the enoyl-CoA hydratase/isomerase family.</text>
</comment>
<keyword evidence="3" id="KW-1185">Reference proteome</keyword>
<dbReference type="KEGG" id="mmr:Mmar10_0752"/>